<dbReference type="NCBIfam" id="TIGR03411">
    <property type="entry name" value="urea_trans_UrtD"/>
    <property type="match status" value="1"/>
</dbReference>
<sequence>MTTLALETEGLSVSFGRFRAVDGVSIQVAQGELRVLLGANGAGKTTLMDLISGRTRSTAGRVLLEGRDVTNQREYRIARAGLGRKFQIPSVFGGLSVRQNLEVSLVRHPGVFANLRFGLGTTDRQRVSEILHLVGLADLATADAATLSHGQTQWLELGMLMGQSPKVILLDEPTAGMTQAETAKTAEIINGLRGRHTLLVVEHDMAFVREIAERITVLHLGKVLAEGSVAEIEANAAVKAAYLGTQEISEC</sequence>
<dbReference type="GO" id="GO:0005886">
    <property type="term" value="C:plasma membrane"/>
    <property type="evidence" value="ECO:0007669"/>
    <property type="project" value="TreeGrafter"/>
</dbReference>
<dbReference type="Proteomes" id="UP000484076">
    <property type="component" value="Unassembled WGS sequence"/>
</dbReference>
<dbReference type="InterPro" id="IPR003439">
    <property type="entry name" value="ABC_transporter-like_ATP-bd"/>
</dbReference>
<evidence type="ECO:0000256" key="1">
    <source>
        <dbReference type="ARBA" id="ARBA00022448"/>
    </source>
</evidence>
<comment type="caution">
    <text evidence="5">The sequence shown here is derived from an EMBL/GenBank/DDBJ whole genome shotgun (WGS) entry which is preliminary data.</text>
</comment>
<reference evidence="5" key="1">
    <citation type="submission" date="2020-05" db="EMBL/GenBank/DDBJ databases">
        <title>Fertoebacter nigrum gen. nov., sp. nov., a new member of the family Rhodobacteraceae.</title>
        <authorList>
            <person name="Szuroczki S."/>
            <person name="Abbaszade G."/>
            <person name="Buni D."/>
            <person name="Schumann P."/>
            <person name="Toth E."/>
        </authorList>
    </citation>
    <scope>NUCLEOTIDE SEQUENCE</scope>
    <source>
        <strain evidence="5">RG-N-1a</strain>
    </source>
</reference>
<protein>
    <submittedName>
        <fullName evidence="5">Urea ABC transporter ATP-binding protein UrtD</fullName>
    </submittedName>
</protein>
<evidence type="ECO:0000313" key="5">
    <source>
        <dbReference type="EMBL" id="NUB45928.1"/>
    </source>
</evidence>
<gene>
    <name evidence="5" type="primary">urtD</name>
    <name evidence="5" type="ORF">GEU84_016140</name>
</gene>
<accession>A0A8X8H1M9</accession>
<dbReference type="InterPro" id="IPR027417">
    <property type="entry name" value="P-loop_NTPase"/>
</dbReference>
<keyword evidence="2" id="KW-0547">Nucleotide-binding</keyword>
<name>A0A8X8H1M9_9RHOB</name>
<dbReference type="CDD" id="cd03219">
    <property type="entry name" value="ABC_Mj1267_LivG_branched"/>
    <property type="match status" value="1"/>
</dbReference>
<proteinExistence type="predicted"/>
<evidence type="ECO:0000256" key="2">
    <source>
        <dbReference type="ARBA" id="ARBA00022741"/>
    </source>
</evidence>
<keyword evidence="1" id="KW-0813">Transport</keyword>
<evidence type="ECO:0000256" key="3">
    <source>
        <dbReference type="ARBA" id="ARBA00022840"/>
    </source>
</evidence>
<dbReference type="GO" id="GO:0005524">
    <property type="term" value="F:ATP binding"/>
    <property type="evidence" value="ECO:0007669"/>
    <property type="project" value="UniProtKB-KW"/>
</dbReference>
<dbReference type="PROSITE" id="PS50893">
    <property type="entry name" value="ABC_TRANSPORTER_2"/>
    <property type="match status" value="1"/>
</dbReference>
<evidence type="ECO:0000313" key="6">
    <source>
        <dbReference type="Proteomes" id="UP000484076"/>
    </source>
</evidence>
<dbReference type="RefSeq" id="WP_152827986.1">
    <property type="nucleotide sequence ID" value="NZ_WHUT02000010.1"/>
</dbReference>
<dbReference type="SUPFAM" id="SSF52540">
    <property type="entry name" value="P-loop containing nucleoside triphosphate hydrolases"/>
    <property type="match status" value="1"/>
</dbReference>
<dbReference type="PANTHER" id="PTHR45772">
    <property type="entry name" value="CONSERVED COMPONENT OF ABC TRANSPORTER FOR NATURAL AMINO ACIDS-RELATED"/>
    <property type="match status" value="1"/>
</dbReference>
<dbReference type="GO" id="GO:0016887">
    <property type="term" value="F:ATP hydrolysis activity"/>
    <property type="evidence" value="ECO:0007669"/>
    <property type="project" value="InterPro"/>
</dbReference>
<dbReference type="PANTHER" id="PTHR45772:SF8">
    <property type="entry name" value="HIGH-AFFINITY BRANCHED-CHAIN AMINO ACID TRANSPORT ATP-BINDING PROTEIN"/>
    <property type="match status" value="1"/>
</dbReference>
<dbReference type="InterPro" id="IPR051120">
    <property type="entry name" value="ABC_AA/LPS_Transport"/>
</dbReference>
<dbReference type="InterPro" id="IPR032823">
    <property type="entry name" value="BCA_ABC_TP_C"/>
</dbReference>
<dbReference type="EMBL" id="WHUT02000010">
    <property type="protein sequence ID" value="NUB45928.1"/>
    <property type="molecule type" value="Genomic_DNA"/>
</dbReference>
<feature type="domain" description="ABC transporter" evidence="4">
    <location>
        <begin position="6"/>
        <end position="245"/>
    </location>
</feature>
<evidence type="ECO:0000259" key="4">
    <source>
        <dbReference type="PROSITE" id="PS50893"/>
    </source>
</evidence>
<organism evidence="5 6">
    <name type="scientific">Fertoeibacter niger</name>
    <dbReference type="NCBI Taxonomy" id="2656921"/>
    <lineage>
        <taxon>Bacteria</taxon>
        <taxon>Pseudomonadati</taxon>
        <taxon>Pseudomonadota</taxon>
        <taxon>Alphaproteobacteria</taxon>
        <taxon>Rhodobacterales</taxon>
        <taxon>Paracoccaceae</taxon>
        <taxon>Fertoeibacter</taxon>
    </lineage>
</organism>
<dbReference type="AlphaFoldDB" id="A0A8X8H1M9"/>
<dbReference type="Pfam" id="PF12399">
    <property type="entry name" value="BCA_ABC_TP_C"/>
    <property type="match status" value="1"/>
</dbReference>
<keyword evidence="3 5" id="KW-0067">ATP-binding</keyword>
<dbReference type="Pfam" id="PF00005">
    <property type="entry name" value="ABC_tran"/>
    <property type="match status" value="1"/>
</dbReference>
<keyword evidence="6" id="KW-1185">Reference proteome</keyword>
<dbReference type="Gene3D" id="3.40.50.300">
    <property type="entry name" value="P-loop containing nucleotide triphosphate hydrolases"/>
    <property type="match status" value="1"/>
</dbReference>
<dbReference type="InterPro" id="IPR017781">
    <property type="entry name" value="ABC_transptr_urea_ATP-bd_UrtD"/>
</dbReference>